<sequence length="203" mass="23751">METARVTVASSEGISSASTSSTLARWTFIVSQRYRHVLDKSVPYVLYRWIAFMGLSAVYFLRVYLIQGFYIVTYALGIYMLNLLIGFLSPQVDPEMQDLLDGPTLPTRRSDEFRPFVRRIPEFKFWISSMYAFLISFTVTFFPIFDVPVFWPILLFYWMVLFTATMRRQITMMIKYKYLPFTSGKRTYGKRSSPTETANLAKD</sequence>
<dbReference type="Proteomes" id="UP001346149">
    <property type="component" value="Unassembled WGS sequence"/>
</dbReference>
<feature type="transmembrane region" description="Helical" evidence="7">
    <location>
        <begin position="149"/>
        <end position="166"/>
    </location>
</feature>
<keyword evidence="3 7" id="KW-0812">Transmembrane</keyword>
<evidence type="ECO:0000256" key="3">
    <source>
        <dbReference type="ARBA" id="ARBA00022692"/>
    </source>
</evidence>
<feature type="transmembrane region" description="Helical" evidence="7">
    <location>
        <begin position="123"/>
        <end position="143"/>
    </location>
</feature>
<dbReference type="PANTHER" id="PTHR10743">
    <property type="entry name" value="PROTEIN RER1"/>
    <property type="match status" value="1"/>
</dbReference>
<dbReference type="GO" id="GO:0005783">
    <property type="term" value="C:endoplasmic reticulum"/>
    <property type="evidence" value="ECO:0007669"/>
    <property type="project" value="GOC"/>
</dbReference>
<evidence type="ECO:0000313" key="9">
    <source>
        <dbReference type="Proteomes" id="UP001346149"/>
    </source>
</evidence>
<evidence type="ECO:0000313" key="8">
    <source>
        <dbReference type="EMBL" id="KAK4766889.1"/>
    </source>
</evidence>
<comment type="caution">
    <text evidence="8">The sequence shown here is derived from an EMBL/GenBank/DDBJ whole genome shotgun (WGS) entry which is preliminary data.</text>
</comment>
<accession>A0AAN7KKS1</accession>
<keyword evidence="9" id="KW-1185">Reference proteome</keyword>
<reference evidence="8 9" key="1">
    <citation type="journal article" date="2023" name="Hortic Res">
        <title>Pangenome of water caltrop reveals structural variations and asymmetric subgenome divergence after allopolyploidization.</title>
        <authorList>
            <person name="Zhang X."/>
            <person name="Chen Y."/>
            <person name="Wang L."/>
            <person name="Yuan Y."/>
            <person name="Fang M."/>
            <person name="Shi L."/>
            <person name="Lu R."/>
            <person name="Comes H.P."/>
            <person name="Ma Y."/>
            <person name="Chen Y."/>
            <person name="Huang G."/>
            <person name="Zhou Y."/>
            <person name="Zheng Z."/>
            <person name="Qiu Y."/>
        </authorList>
    </citation>
    <scope>NUCLEOTIDE SEQUENCE [LARGE SCALE GENOMIC DNA]</scope>
    <source>
        <strain evidence="8">F231</strain>
    </source>
</reference>
<protein>
    <recommendedName>
        <fullName evidence="6">Protein RER1</fullName>
    </recommendedName>
</protein>
<evidence type="ECO:0000256" key="5">
    <source>
        <dbReference type="ARBA" id="ARBA00023136"/>
    </source>
</evidence>
<dbReference type="EMBL" id="JAXQNO010000022">
    <property type="protein sequence ID" value="KAK4766889.1"/>
    <property type="molecule type" value="Genomic_DNA"/>
</dbReference>
<comment type="function">
    <text evidence="6">Involved in the retrieval of endoplasmic reticulum membrane proteins from the early Golgi compartment.</text>
</comment>
<evidence type="ECO:0000256" key="4">
    <source>
        <dbReference type="ARBA" id="ARBA00022989"/>
    </source>
</evidence>
<evidence type="ECO:0000256" key="7">
    <source>
        <dbReference type="SAM" id="Phobius"/>
    </source>
</evidence>
<evidence type="ECO:0000256" key="2">
    <source>
        <dbReference type="ARBA" id="ARBA00006070"/>
    </source>
</evidence>
<dbReference type="PANTHER" id="PTHR10743:SF28">
    <property type="entry name" value="PROTEIN RER1C"/>
    <property type="match status" value="1"/>
</dbReference>
<organism evidence="8 9">
    <name type="scientific">Trapa natans</name>
    <name type="common">Water chestnut</name>
    <dbReference type="NCBI Taxonomy" id="22666"/>
    <lineage>
        <taxon>Eukaryota</taxon>
        <taxon>Viridiplantae</taxon>
        <taxon>Streptophyta</taxon>
        <taxon>Embryophyta</taxon>
        <taxon>Tracheophyta</taxon>
        <taxon>Spermatophyta</taxon>
        <taxon>Magnoliopsida</taxon>
        <taxon>eudicotyledons</taxon>
        <taxon>Gunneridae</taxon>
        <taxon>Pentapetalae</taxon>
        <taxon>rosids</taxon>
        <taxon>malvids</taxon>
        <taxon>Myrtales</taxon>
        <taxon>Lythraceae</taxon>
        <taxon>Trapa</taxon>
    </lineage>
</organism>
<dbReference type="PIRSF" id="PIRSF016013">
    <property type="entry name" value="AtER_Rer1p"/>
    <property type="match status" value="1"/>
</dbReference>
<dbReference type="AlphaFoldDB" id="A0AAN7KKS1"/>
<feature type="transmembrane region" description="Helical" evidence="7">
    <location>
        <begin position="45"/>
        <end position="65"/>
    </location>
</feature>
<proteinExistence type="inferred from homology"/>
<evidence type="ECO:0000256" key="6">
    <source>
        <dbReference type="PIRNR" id="PIRNR016013"/>
    </source>
</evidence>
<dbReference type="GO" id="GO:0000139">
    <property type="term" value="C:Golgi membrane"/>
    <property type="evidence" value="ECO:0007669"/>
    <property type="project" value="TreeGrafter"/>
</dbReference>
<keyword evidence="5 6" id="KW-0472">Membrane</keyword>
<gene>
    <name evidence="8" type="ORF">SAY86_014640</name>
</gene>
<dbReference type="InterPro" id="IPR004932">
    <property type="entry name" value="Rer1"/>
</dbReference>
<keyword evidence="4 7" id="KW-1133">Transmembrane helix</keyword>
<dbReference type="GO" id="GO:0006621">
    <property type="term" value="P:protein retention in ER lumen"/>
    <property type="evidence" value="ECO:0007669"/>
    <property type="project" value="TreeGrafter"/>
</dbReference>
<feature type="transmembrane region" description="Helical" evidence="7">
    <location>
        <begin position="71"/>
        <end position="89"/>
    </location>
</feature>
<dbReference type="GO" id="GO:0006890">
    <property type="term" value="P:retrograde vesicle-mediated transport, Golgi to endoplasmic reticulum"/>
    <property type="evidence" value="ECO:0007669"/>
    <property type="project" value="TreeGrafter"/>
</dbReference>
<comment type="subcellular location">
    <subcellularLocation>
        <location evidence="1">Membrane</location>
        <topology evidence="1">Multi-pass membrane protein</topology>
    </subcellularLocation>
</comment>
<evidence type="ECO:0000256" key="1">
    <source>
        <dbReference type="ARBA" id="ARBA00004141"/>
    </source>
</evidence>
<comment type="similarity">
    <text evidence="2 6">Belongs to the RER1 family.</text>
</comment>
<dbReference type="Pfam" id="PF03248">
    <property type="entry name" value="Rer1"/>
    <property type="match status" value="1"/>
</dbReference>
<name>A0AAN7KKS1_TRANT</name>